<name>A0A4S4L8J9_9AGAM</name>
<sequence>MDMRTDTNVEGPRKAKMKALANLVWRKRGRNDGDDTTMGTKTSDGMLDVKKSSTIKGKRSSETAGKHAGTAATSKKQTRTAKPVPCKLKCEYAFIMDGPSDELNETLWESKSDGGMEDDNELMEMANGNSKMLQQMYTMERPHWDNSDGAEEENNRGRRDIMNEDSDIEEEQDEGRDHKEDRDDGANSSANSEDGTNGDGANGNDGMEEDHNEEQHDDMDNGAGDGDHRDGDHGSNGGDYLRGPPTVMKTTVPIVAMMSSTAISRKDARRKGAYKENLQALSKLKLSTNGHGKSANKQQAEDYGQTHFKNEDSSDEVIIALAPRKQPKAHHSEMKMHSVQSNRKHGAIHEVENEDDDSDEEHDSPYQFQGQCHENDKGWPRETWLAWPTTSGKLSVKKQSPIIRRVLTEAVDKVLEYICFEDTFPEMAQRLQFEWTTIASIAKSLGYNVPEGHICRLHGKVKDVAVNLLSAYYPQQAGKSKEVLALLHGYKYIFLVNKNNSIIDDSPYMHPIIAAIIFCQFIKPKLFNITKYTSSIRECADEHEVLAAMVHGALSEWQTGRWQEIFFTENSYTIDYHKHLASLKAIRKKNKVGYHNLVADIFDATSVASTPVGEWTAMIVDDESIIGLALANKQSTLLVDHLQSFAHF</sequence>
<evidence type="ECO:0000313" key="4">
    <source>
        <dbReference type="Proteomes" id="UP000310158"/>
    </source>
</evidence>
<dbReference type="AlphaFoldDB" id="A0A4S4L8J9"/>
<feature type="compositionally biased region" description="Acidic residues" evidence="1">
    <location>
        <begin position="206"/>
        <end position="217"/>
    </location>
</feature>
<reference evidence="3 4" key="1">
    <citation type="submission" date="2019-02" db="EMBL/GenBank/DDBJ databases">
        <title>Genome sequencing of the rare red list fungi Bondarzewia mesenterica.</title>
        <authorList>
            <person name="Buettner E."/>
            <person name="Kellner H."/>
        </authorList>
    </citation>
    <scope>NUCLEOTIDE SEQUENCE [LARGE SCALE GENOMIC DNA]</scope>
    <source>
        <strain evidence="3 4">DSM 108281</strain>
    </source>
</reference>
<evidence type="ECO:0000259" key="2">
    <source>
        <dbReference type="Pfam" id="PF20149"/>
    </source>
</evidence>
<feature type="compositionally biased region" description="Polar residues" evidence="1">
    <location>
        <begin position="127"/>
        <end position="137"/>
    </location>
</feature>
<dbReference type="Pfam" id="PF20149">
    <property type="entry name" value="DUF6532"/>
    <property type="match status" value="1"/>
</dbReference>
<comment type="caution">
    <text evidence="3">The sequence shown here is derived from an EMBL/GenBank/DDBJ whole genome shotgun (WGS) entry which is preliminary data.</text>
</comment>
<feature type="compositionally biased region" description="Basic and acidic residues" evidence="1">
    <location>
        <begin position="153"/>
        <end position="162"/>
    </location>
</feature>
<feature type="domain" description="DUF6532" evidence="2">
    <location>
        <begin position="413"/>
        <end position="585"/>
    </location>
</feature>
<dbReference type="InterPro" id="IPR045341">
    <property type="entry name" value="DUF6532"/>
</dbReference>
<protein>
    <recommendedName>
        <fullName evidence="2">DUF6532 domain-containing protein</fullName>
    </recommendedName>
</protein>
<gene>
    <name evidence="3" type="ORF">EW146_g9193</name>
</gene>
<feature type="compositionally biased region" description="Basic and acidic residues" evidence="1">
    <location>
        <begin position="175"/>
        <end position="185"/>
    </location>
</feature>
<feature type="region of interest" description="Disordered" evidence="1">
    <location>
        <begin position="104"/>
        <end position="247"/>
    </location>
</feature>
<evidence type="ECO:0000256" key="1">
    <source>
        <dbReference type="SAM" id="MobiDB-lite"/>
    </source>
</evidence>
<dbReference type="Proteomes" id="UP000310158">
    <property type="component" value="Unassembled WGS sequence"/>
</dbReference>
<evidence type="ECO:0000313" key="3">
    <source>
        <dbReference type="EMBL" id="THH07834.1"/>
    </source>
</evidence>
<keyword evidence="4" id="KW-1185">Reference proteome</keyword>
<feature type="region of interest" description="Disordered" evidence="1">
    <location>
        <begin position="26"/>
        <end position="82"/>
    </location>
</feature>
<dbReference type="OrthoDB" id="3225557at2759"/>
<accession>A0A4S4L8J9</accession>
<feature type="compositionally biased region" description="Acidic residues" evidence="1">
    <location>
        <begin position="163"/>
        <end position="174"/>
    </location>
</feature>
<proteinExistence type="predicted"/>
<feature type="region of interest" description="Disordered" evidence="1">
    <location>
        <begin position="325"/>
        <end position="346"/>
    </location>
</feature>
<dbReference type="EMBL" id="SGPL01000746">
    <property type="protein sequence ID" value="THH07834.1"/>
    <property type="molecule type" value="Genomic_DNA"/>
</dbReference>
<organism evidence="3 4">
    <name type="scientific">Bondarzewia mesenterica</name>
    <dbReference type="NCBI Taxonomy" id="1095465"/>
    <lineage>
        <taxon>Eukaryota</taxon>
        <taxon>Fungi</taxon>
        <taxon>Dikarya</taxon>
        <taxon>Basidiomycota</taxon>
        <taxon>Agaricomycotina</taxon>
        <taxon>Agaricomycetes</taxon>
        <taxon>Russulales</taxon>
        <taxon>Bondarzewiaceae</taxon>
        <taxon>Bondarzewia</taxon>
    </lineage>
</organism>